<evidence type="ECO:0000256" key="1">
    <source>
        <dbReference type="SAM" id="MobiDB-lite"/>
    </source>
</evidence>
<organism evidence="2 3">
    <name type="scientific">Fibrivirga algicola</name>
    <dbReference type="NCBI Taxonomy" id="2950420"/>
    <lineage>
        <taxon>Bacteria</taxon>
        <taxon>Pseudomonadati</taxon>
        <taxon>Bacteroidota</taxon>
        <taxon>Cytophagia</taxon>
        <taxon>Cytophagales</taxon>
        <taxon>Spirosomataceae</taxon>
        <taxon>Fibrivirga</taxon>
    </lineage>
</organism>
<protein>
    <submittedName>
        <fullName evidence="2">Restriction endonuclease</fullName>
    </submittedName>
</protein>
<comment type="caution">
    <text evidence="2">The sequence shown here is derived from an EMBL/GenBank/DDBJ whole genome shotgun (WGS) entry which is preliminary data.</text>
</comment>
<keyword evidence="3" id="KW-1185">Reference proteome</keyword>
<dbReference type="Pfam" id="PF10117">
    <property type="entry name" value="McrBC"/>
    <property type="match status" value="1"/>
</dbReference>
<reference evidence="3" key="1">
    <citation type="submission" date="2019-09" db="EMBL/GenBank/DDBJ databases">
        <authorList>
            <person name="Jung D.-H."/>
        </authorList>
    </citation>
    <scope>NUCLEOTIDE SEQUENCE [LARGE SCALE GENOMIC DNA]</scope>
    <source>
        <strain evidence="3">JA-25</strain>
    </source>
</reference>
<keyword evidence="2" id="KW-0255">Endonuclease</keyword>
<dbReference type="EMBL" id="WAEL01000003">
    <property type="protein sequence ID" value="NID10597.1"/>
    <property type="molecule type" value="Genomic_DNA"/>
</dbReference>
<gene>
    <name evidence="2" type="ORF">F7231_10485</name>
</gene>
<feature type="region of interest" description="Disordered" evidence="1">
    <location>
        <begin position="1"/>
        <end position="24"/>
    </location>
</feature>
<accession>A0ABX0QHQ4</accession>
<dbReference type="Proteomes" id="UP000606008">
    <property type="component" value="Unassembled WGS sequence"/>
</dbReference>
<sequence>MQRTYTLSERGTLHRASDYPNQASTPDDVLLPDADFDTVKQLATRTDTTTADALLTYSLYRGRERMTWRNYVGLLAFVNGLSLEVRPKAGHLPTLLRHLPELAFRQLDSGPFGAQRLPLWEVFINAFLRETAQALGRGLARDYVSHDDTLPTLRGKLRVTDQLRHPYPRPDRLAVSYDDHTPDIAANRVLKKALQVVAARTHTTANQTRCRQLLAALADVSEPTNLTADLQRTQTGTRLLKTYEPAIRWANWLLRGQGPGLCAGPHVAHCLLFPMERVFEQYVAAGFRRAGVDVQIQQSSAWLIDDHNGTPRFKLRPDLLIRHNDRTIVLDTKWKTLDATDQSGHYGIEQADLYQLYAYGKKYDATELVLIYPAHDQFREPLQLFGYDASLRLRIVPFDLDKPLNDEIAALLGNLTPLQLLS</sequence>
<dbReference type="GO" id="GO:0004519">
    <property type="term" value="F:endonuclease activity"/>
    <property type="evidence" value="ECO:0007669"/>
    <property type="project" value="UniProtKB-KW"/>
</dbReference>
<dbReference type="PANTHER" id="PTHR38733">
    <property type="entry name" value="PROTEIN MCRC"/>
    <property type="match status" value="1"/>
</dbReference>
<keyword evidence="2" id="KW-0378">Hydrolase</keyword>
<dbReference type="RefSeq" id="WP_166691845.1">
    <property type="nucleotide sequence ID" value="NZ_WAEL01000003.1"/>
</dbReference>
<dbReference type="InterPro" id="IPR019292">
    <property type="entry name" value="McrC"/>
</dbReference>
<keyword evidence="2" id="KW-0540">Nuclease</keyword>
<dbReference type="PANTHER" id="PTHR38733:SF1">
    <property type="entry name" value="TYPE IV METHYL-DIRECTED RESTRICTION ENZYME ECOKMCRBC"/>
    <property type="match status" value="1"/>
</dbReference>
<name>A0ABX0QHQ4_9BACT</name>
<proteinExistence type="predicted"/>
<evidence type="ECO:0000313" key="2">
    <source>
        <dbReference type="EMBL" id="NID10597.1"/>
    </source>
</evidence>
<reference evidence="3" key="2">
    <citation type="submission" date="2023-07" db="EMBL/GenBank/DDBJ databases">
        <authorList>
            <person name="Jung D.-H."/>
        </authorList>
    </citation>
    <scope>NUCLEOTIDE SEQUENCE [LARGE SCALE GENOMIC DNA]</scope>
    <source>
        <strain evidence="3">JA-25</strain>
    </source>
</reference>
<evidence type="ECO:0000313" key="3">
    <source>
        <dbReference type="Proteomes" id="UP000606008"/>
    </source>
</evidence>